<reference evidence="1 2" key="1">
    <citation type="submission" date="2023-07" db="EMBL/GenBank/DDBJ databases">
        <title>Genomic Encyclopedia of Type Strains, Phase IV (KMG-IV): sequencing the most valuable type-strain genomes for metagenomic binning, comparative biology and taxonomic classification.</title>
        <authorList>
            <person name="Goeker M."/>
        </authorList>
    </citation>
    <scope>NUCLEOTIDE SEQUENCE [LARGE SCALE GENOMIC DNA]</scope>
    <source>
        <strain evidence="1 2">DSM 4006</strain>
    </source>
</reference>
<sequence length="45" mass="5298">MIERFGSPKYVIPAVSQDVQRWIRDAQVIRRLDFDVPQAAARNQR</sequence>
<dbReference type="EMBL" id="JAUSTP010000003">
    <property type="protein sequence ID" value="MDQ0188927.1"/>
    <property type="molecule type" value="Genomic_DNA"/>
</dbReference>
<keyword evidence="2" id="KW-1185">Reference proteome</keyword>
<protein>
    <submittedName>
        <fullName evidence="1">Uncharacterized protein</fullName>
    </submittedName>
</protein>
<dbReference type="Proteomes" id="UP001232973">
    <property type="component" value="Unassembled WGS sequence"/>
</dbReference>
<accession>A0ABT9XFG0</accession>
<evidence type="ECO:0000313" key="2">
    <source>
        <dbReference type="Proteomes" id="UP001232973"/>
    </source>
</evidence>
<organism evidence="1 2">
    <name type="scientific">Alicyclobacillus cycloheptanicus</name>
    <dbReference type="NCBI Taxonomy" id="1457"/>
    <lineage>
        <taxon>Bacteria</taxon>
        <taxon>Bacillati</taxon>
        <taxon>Bacillota</taxon>
        <taxon>Bacilli</taxon>
        <taxon>Bacillales</taxon>
        <taxon>Alicyclobacillaceae</taxon>
        <taxon>Alicyclobacillus</taxon>
    </lineage>
</organism>
<proteinExistence type="predicted"/>
<comment type="caution">
    <text evidence="1">The sequence shown here is derived from an EMBL/GenBank/DDBJ whole genome shotgun (WGS) entry which is preliminary data.</text>
</comment>
<evidence type="ECO:0000313" key="1">
    <source>
        <dbReference type="EMBL" id="MDQ0188927.1"/>
    </source>
</evidence>
<gene>
    <name evidence="1" type="ORF">J2S03_000741</name>
</gene>
<dbReference type="RefSeq" id="WP_274456482.1">
    <property type="nucleotide sequence ID" value="NZ_CP067097.1"/>
</dbReference>
<name>A0ABT9XFG0_9BACL</name>